<name>A0A8C2CXA9_CYPCA</name>
<evidence type="ECO:0000256" key="4">
    <source>
        <dbReference type="ARBA" id="ARBA00022777"/>
    </source>
</evidence>
<evidence type="ECO:0000256" key="6">
    <source>
        <dbReference type="RuleBase" id="RU000308"/>
    </source>
</evidence>
<dbReference type="PROSITE" id="PS50011">
    <property type="entry name" value="PROTEIN_KINASE_DOM"/>
    <property type="match status" value="1"/>
</dbReference>
<dbReference type="EC" id="2.7.11.-" evidence="6"/>
<dbReference type="Gene3D" id="1.10.510.10">
    <property type="entry name" value="Transferase(Phosphotransferase) domain 1"/>
    <property type="match status" value="1"/>
</dbReference>
<comment type="similarity">
    <text evidence="6">Belongs to the protein kinase superfamily. AGC Ser/Thr protein kinase family. GPRK subfamily.</text>
</comment>
<evidence type="ECO:0000256" key="5">
    <source>
        <dbReference type="ARBA" id="ARBA00022840"/>
    </source>
</evidence>
<keyword evidence="3 6" id="KW-0547">Nucleotide-binding</keyword>
<dbReference type="Gene3D" id="1.10.167.10">
    <property type="entry name" value="Regulator of G-protein Signalling 4, domain 2"/>
    <property type="match status" value="1"/>
</dbReference>
<accession>A0A8C2CXA9</accession>
<protein>
    <recommendedName>
        <fullName evidence="6">G protein-coupled receptor kinase</fullName>
        <ecNumber evidence="6">2.7.11.-</ecNumber>
    </recommendedName>
</protein>
<dbReference type="AlphaFoldDB" id="A0A8C2CXA9"/>
<sequence>EKQHLRSSVCQTTYSETYLISVSELAKSFSVMAEKCKDVSEKNFEEVMMGQVKEATQEFLRGKPFTEYQTSPFFEKQVISDKYFYEFRTLGKGGFGEVSVCTSYLVTNKFTEEIIMFSIILLVTFRGDVFHFMFKSMWIAVCNPLLRPRMWYMAPEILKQEPYRTSVDWWALGCSIYEMVAGRLPFRDHKEKFIKEEIVRRTLEDECKFEHKNFDALSKDINSLFLKKNIEDHLGCKDEPRMHEFFKSINIPRLEAGLIAPPWLPKPNVVYAKDTGDIRDFSEVKGVEFDASDENFFFNKFSTGAVPISWQQEMIDSRLFDELNNPNRKKAGPEDDDEQKSKSCTLL</sequence>
<dbReference type="Ensembl" id="ENSCCRT00020018458.1">
    <property type="protein sequence ID" value="ENSCCRP00020016798.1"/>
    <property type="gene ID" value="ENSCCRG00020008042.1"/>
</dbReference>
<feature type="region of interest" description="Disordered" evidence="7">
    <location>
        <begin position="322"/>
        <end position="347"/>
    </location>
</feature>
<organism evidence="9 10">
    <name type="scientific">Cyprinus carpio</name>
    <name type="common">Common carp</name>
    <dbReference type="NCBI Taxonomy" id="7962"/>
    <lineage>
        <taxon>Eukaryota</taxon>
        <taxon>Metazoa</taxon>
        <taxon>Chordata</taxon>
        <taxon>Craniata</taxon>
        <taxon>Vertebrata</taxon>
        <taxon>Euteleostomi</taxon>
        <taxon>Actinopterygii</taxon>
        <taxon>Neopterygii</taxon>
        <taxon>Teleostei</taxon>
        <taxon>Ostariophysi</taxon>
        <taxon>Cypriniformes</taxon>
        <taxon>Cyprinidae</taxon>
        <taxon>Cyprininae</taxon>
        <taxon>Cyprinus</taxon>
    </lineage>
</organism>
<proteinExistence type="inferred from homology"/>
<dbReference type="Pfam" id="PF00069">
    <property type="entry name" value="Pkinase"/>
    <property type="match status" value="1"/>
</dbReference>
<evidence type="ECO:0000256" key="3">
    <source>
        <dbReference type="ARBA" id="ARBA00022741"/>
    </source>
</evidence>
<dbReference type="PRINTS" id="PR00717">
    <property type="entry name" value="GPCRKINASE"/>
</dbReference>
<dbReference type="InterPro" id="IPR011009">
    <property type="entry name" value="Kinase-like_dom_sf"/>
</dbReference>
<keyword evidence="2 6" id="KW-0808">Transferase</keyword>
<dbReference type="PANTHER" id="PTHR24355:SF29">
    <property type="entry name" value="RHODOPSIN KINASE GRK7-B"/>
    <property type="match status" value="1"/>
</dbReference>
<dbReference type="GO" id="GO:0007165">
    <property type="term" value="P:signal transduction"/>
    <property type="evidence" value="ECO:0007669"/>
    <property type="project" value="InterPro"/>
</dbReference>
<reference evidence="9" key="1">
    <citation type="submission" date="2025-08" db="UniProtKB">
        <authorList>
            <consortium name="Ensembl"/>
        </authorList>
    </citation>
    <scope>IDENTIFICATION</scope>
</reference>
<evidence type="ECO:0000256" key="1">
    <source>
        <dbReference type="ARBA" id="ARBA00022527"/>
    </source>
</evidence>
<evidence type="ECO:0000256" key="2">
    <source>
        <dbReference type="ARBA" id="ARBA00022679"/>
    </source>
</evidence>
<evidence type="ECO:0000256" key="7">
    <source>
        <dbReference type="SAM" id="MobiDB-lite"/>
    </source>
</evidence>
<dbReference type="InterPro" id="IPR044926">
    <property type="entry name" value="RGS_subdomain_2"/>
</dbReference>
<dbReference type="Proteomes" id="UP000694701">
    <property type="component" value="Unplaced"/>
</dbReference>
<dbReference type="PANTHER" id="PTHR24355">
    <property type="entry name" value="G PROTEIN-COUPLED RECEPTOR KINASE/RIBOSOMAL PROTEIN S6 KINASE"/>
    <property type="match status" value="1"/>
</dbReference>
<evidence type="ECO:0000313" key="10">
    <source>
        <dbReference type="Proteomes" id="UP000694701"/>
    </source>
</evidence>
<dbReference type="SUPFAM" id="SSF56112">
    <property type="entry name" value="Protein kinase-like (PK-like)"/>
    <property type="match status" value="1"/>
</dbReference>
<evidence type="ECO:0000313" key="9">
    <source>
        <dbReference type="Ensembl" id="ENSCCRP00020016798.1"/>
    </source>
</evidence>
<dbReference type="GO" id="GO:0005524">
    <property type="term" value="F:ATP binding"/>
    <property type="evidence" value="ECO:0007669"/>
    <property type="project" value="UniProtKB-KW"/>
</dbReference>
<dbReference type="InterPro" id="IPR000719">
    <property type="entry name" value="Prot_kinase_dom"/>
</dbReference>
<dbReference type="InterPro" id="IPR000239">
    <property type="entry name" value="GPCR_kinase"/>
</dbReference>
<dbReference type="GO" id="GO:0004703">
    <property type="term" value="F:G protein-coupled receptor kinase activity"/>
    <property type="evidence" value="ECO:0007669"/>
    <property type="project" value="InterPro"/>
</dbReference>
<dbReference type="Gene3D" id="3.30.200.20">
    <property type="entry name" value="Phosphorylase Kinase, domain 1"/>
    <property type="match status" value="2"/>
</dbReference>
<keyword evidence="4 6" id="KW-0418">Kinase</keyword>
<dbReference type="SMART" id="SM00220">
    <property type="entry name" value="S_TKc"/>
    <property type="match status" value="1"/>
</dbReference>
<feature type="domain" description="Protein kinase" evidence="8">
    <location>
        <begin position="1"/>
        <end position="246"/>
    </location>
</feature>
<keyword evidence="1 6" id="KW-0723">Serine/threonine-protein kinase</keyword>
<evidence type="ECO:0000259" key="8">
    <source>
        <dbReference type="PROSITE" id="PS50011"/>
    </source>
</evidence>
<keyword evidence="5 6" id="KW-0067">ATP-binding</keyword>